<evidence type="ECO:0000313" key="1">
    <source>
        <dbReference type="EMBL" id="KAJ0177208.1"/>
    </source>
</evidence>
<gene>
    <name evidence="1" type="ORF">K1T71_007217</name>
</gene>
<evidence type="ECO:0000313" key="2">
    <source>
        <dbReference type="Proteomes" id="UP000824533"/>
    </source>
</evidence>
<sequence>MSSDVVTCLQLDKDSSSNVLVVKELNGCDSSFVLSHVLNHCIKNKQAVFVISTHNSVHHYQNVGLKMNYNLDRYIHSDLIEFYNLGEILVQNLILNENTSVQDIFLKLKDRLLVMQQKQEKVNVILDGVSHFFDFHYSLKDVNKFCKKLSDIVTCHNNSFIMYHCNDIADDVTHVFSNLLSHTAHTILEVESLPSGWSTDVSGHLVVKYPGQVFDINHLYLLDCKPSRYLFKLFDRGVKLFAPGTV</sequence>
<comment type="caution">
    <text evidence="1">The sequence shown here is derived from an EMBL/GenBank/DDBJ whole genome shotgun (WGS) entry which is preliminary data.</text>
</comment>
<accession>A0ACC1D0V9</accession>
<dbReference type="Proteomes" id="UP000824533">
    <property type="component" value="Linkage Group LG12"/>
</dbReference>
<dbReference type="EMBL" id="CM034398">
    <property type="protein sequence ID" value="KAJ0177208.1"/>
    <property type="molecule type" value="Genomic_DNA"/>
</dbReference>
<name>A0ACC1D0V9_9NEOP</name>
<proteinExistence type="predicted"/>
<keyword evidence="2" id="KW-1185">Reference proteome</keyword>
<organism evidence="1 2">
    <name type="scientific">Dendrolimus kikuchii</name>
    <dbReference type="NCBI Taxonomy" id="765133"/>
    <lineage>
        <taxon>Eukaryota</taxon>
        <taxon>Metazoa</taxon>
        <taxon>Ecdysozoa</taxon>
        <taxon>Arthropoda</taxon>
        <taxon>Hexapoda</taxon>
        <taxon>Insecta</taxon>
        <taxon>Pterygota</taxon>
        <taxon>Neoptera</taxon>
        <taxon>Endopterygota</taxon>
        <taxon>Lepidoptera</taxon>
        <taxon>Glossata</taxon>
        <taxon>Ditrysia</taxon>
        <taxon>Bombycoidea</taxon>
        <taxon>Lasiocampidae</taxon>
        <taxon>Dendrolimus</taxon>
    </lineage>
</organism>
<protein>
    <submittedName>
        <fullName evidence="1">Uncharacterized protein</fullName>
    </submittedName>
</protein>
<reference evidence="1 2" key="1">
    <citation type="journal article" date="2021" name="Front. Genet.">
        <title>Chromosome-Level Genome Assembly Reveals Significant Gene Expansion in the Toll and IMD Signaling Pathways of Dendrolimus kikuchii.</title>
        <authorList>
            <person name="Zhou J."/>
            <person name="Wu P."/>
            <person name="Xiong Z."/>
            <person name="Liu N."/>
            <person name="Zhao N."/>
            <person name="Ji M."/>
            <person name="Qiu Y."/>
            <person name="Yang B."/>
        </authorList>
    </citation>
    <scope>NUCLEOTIDE SEQUENCE [LARGE SCALE GENOMIC DNA]</scope>
    <source>
        <strain evidence="1">Ann1</strain>
    </source>
</reference>